<dbReference type="InterPro" id="IPR000073">
    <property type="entry name" value="AB_hydrolase_1"/>
</dbReference>
<reference evidence="5" key="1">
    <citation type="journal article" date="2014" name="Int. J. Syst. Evol. Microbiol.">
        <title>Complete genome sequence of Corynebacterium casei LMG S-19264T (=DSM 44701T), isolated from a smear-ripened cheese.</title>
        <authorList>
            <consortium name="US DOE Joint Genome Institute (JGI-PGF)"/>
            <person name="Walter F."/>
            <person name="Albersmeier A."/>
            <person name="Kalinowski J."/>
            <person name="Ruckert C."/>
        </authorList>
    </citation>
    <scope>NUCLEOTIDE SEQUENCE</scope>
    <source>
        <strain evidence="5">NBRC 101628</strain>
    </source>
</reference>
<comment type="catalytic activity">
    <reaction evidence="3">
        <text>5-enolpyruvoyl-6-hydroxy-2-succinyl-cyclohex-3-ene-1-carboxylate = (1R,6R)-6-hydroxy-2-succinyl-cyclohexa-2,4-diene-1-carboxylate + pyruvate</text>
        <dbReference type="Rhea" id="RHEA:25597"/>
        <dbReference type="ChEBI" id="CHEBI:15361"/>
        <dbReference type="ChEBI" id="CHEBI:58689"/>
        <dbReference type="ChEBI" id="CHEBI:58818"/>
        <dbReference type="EC" id="4.2.99.20"/>
    </reaction>
</comment>
<keyword evidence="6" id="KW-1185">Reference proteome</keyword>
<dbReference type="PANTHER" id="PTHR42916:SF1">
    <property type="entry name" value="PROTEIN PHYLLO, CHLOROPLASTIC"/>
    <property type="match status" value="1"/>
</dbReference>
<feature type="domain" description="AB hydrolase-1" evidence="4">
    <location>
        <begin position="16"/>
        <end position="250"/>
    </location>
</feature>
<dbReference type="SUPFAM" id="SSF53474">
    <property type="entry name" value="alpha/beta-Hydrolases"/>
    <property type="match status" value="1"/>
</dbReference>
<organism evidence="5 6">
    <name type="scientific">Paraferrimonas sedimenticola</name>
    <dbReference type="NCBI Taxonomy" id="375674"/>
    <lineage>
        <taxon>Bacteria</taxon>
        <taxon>Pseudomonadati</taxon>
        <taxon>Pseudomonadota</taxon>
        <taxon>Gammaproteobacteria</taxon>
        <taxon>Alteromonadales</taxon>
        <taxon>Ferrimonadaceae</taxon>
        <taxon>Paraferrimonas</taxon>
    </lineage>
</organism>
<dbReference type="EC" id="4.2.99.20" evidence="3"/>
<dbReference type="InterPro" id="IPR022485">
    <property type="entry name" value="SHCHC_synthase_MenH"/>
</dbReference>
<dbReference type="Pfam" id="PF12697">
    <property type="entry name" value="Abhydrolase_6"/>
    <property type="match status" value="1"/>
</dbReference>
<dbReference type="NCBIfam" id="NF008340">
    <property type="entry name" value="PRK11126.1"/>
    <property type="match status" value="1"/>
</dbReference>
<name>A0AA37W2A0_9GAMM</name>
<keyword evidence="2 3" id="KW-0456">Lyase</keyword>
<dbReference type="HAMAP" id="MF_01660">
    <property type="entry name" value="MenH"/>
    <property type="match status" value="1"/>
</dbReference>
<evidence type="ECO:0000256" key="3">
    <source>
        <dbReference type="HAMAP-Rule" id="MF_01660"/>
    </source>
</evidence>
<dbReference type="AlphaFoldDB" id="A0AA37W2A0"/>
<sequence length="259" mass="29147">MFALHCVNESPELPKLVLIHGFLGDGRDWSGCLPQLSQRFSVYLLDLPGHGDSAHLRVTDRESMVKRLQMSLQSQVDGPFHLCGYSLGGRLALQVADLGELPLLSLTLESCHPGLEREPEREARLLHDERWAKRFETEPLSQVLDAWYQQAVFSDLSEQQRADLVEIRSHNSPKALAATLRAGSLAHQPNLRASINAHEFPIHFIVGERDIKFMNLASKWRESHWKLKLHTVRQAGHNVHQAQPKAFADALISALLGDL</sequence>
<proteinExistence type="inferred from homology"/>
<dbReference type="RefSeq" id="WP_095507137.1">
    <property type="nucleotide sequence ID" value="NZ_BSNC01000011.1"/>
</dbReference>
<evidence type="ECO:0000313" key="6">
    <source>
        <dbReference type="Proteomes" id="UP001161422"/>
    </source>
</evidence>
<comment type="function">
    <text evidence="3">Catalyzes a proton abstraction reaction that results in 2,5-elimination of pyruvate from 2-succinyl-5-enolpyruvyl-6-hydroxy-3-cyclohexene-1-carboxylate (SEPHCHC) and the formation of 2-succinyl-6-hydroxy-2,4-cyclohexadiene-1-carboxylate (SHCHC).</text>
</comment>
<evidence type="ECO:0000256" key="2">
    <source>
        <dbReference type="ARBA" id="ARBA00023239"/>
    </source>
</evidence>
<dbReference type="EMBL" id="BSNC01000011">
    <property type="protein sequence ID" value="GLP97825.1"/>
    <property type="molecule type" value="Genomic_DNA"/>
</dbReference>
<comment type="subunit">
    <text evidence="3">Monomer.</text>
</comment>
<keyword evidence="1 3" id="KW-0474">Menaquinone biosynthesis</keyword>
<dbReference type="NCBIfam" id="TIGR03695">
    <property type="entry name" value="menH_SHCHC"/>
    <property type="match status" value="1"/>
</dbReference>
<reference evidence="5" key="2">
    <citation type="submission" date="2023-01" db="EMBL/GenBank/DDBJ databases">
        <title>Draft genome sequence of Paraferrimonas sedimenticola strain NBRC 101628.</title>
        <authorList>
            <person name="Sun Q."/>
            <person name="Mori K."/>
        </authorList>
    </citation>
    <scope>NUCLEOTIDE SEQUENCE</scope>
    <source>
        <strain evidence="5">NBRC 101628</strain>
    </source>
</reference>
<evidence type="ECO:0000259" key="4">
    <source>
        <dbReference type="Pfam" id="PF12697"/>
    </source>
</evidence>
<dbReference type="GO" id="GO:0009234">
    <property type="term" value="P:menaquinone biosynthetic process"/>
    <property type="evidence" value="ECO:0007669"/>
    <property type="project" value="UniProtKB-UniRule"/>
</dbReference>
<accession>A0AA37W2A0</accession>
<comment type="pathway">
    <text evidence="3">Quinol/quinone metabolism; 1,4-dihydroxy-2-naphthoate biosynthesis; 1,4-dihydroxy-2-naphthoate from chorismate: step 3/7.</text>
</comment>
<evidence type="ECO:0000313" key="5">
    <source>
        <dbReference type="EMBL" id="GLP97825.1"/>
    </source>
</evidence>
<comment type="similarity">
    <text evidence="3">Belongs to the AB hydrolase superfamily. MenH family.</text>
</comment>
<comment type="pathway">
    <text evidence="3">Quinol/quinone metabolism; menaquinone biosynthesis.</text>
</comment>
<dbReference type="Proteomes" id="UP001161422">
    <property type="component" value="Unassembled WGS sequence"/>
</dbReference>
<dbReference type="GO" id="GO:0070205">
    <property type="term" value="F:2-succinyl-6-hydroxy-2,4-cyclohexadiene-1-carboxylate synthase activity"/>
    <property type="evidence" value="ECO:0007669"/>
    <property type="project" value="UniProtKB-UniRule"/>
</dbReference>
<gene>
    <name evidence="3 5" type="primary">menH</name>
    <name evidence="5" type="ORF">GCM10007895_31320</name>
</gene>
<dbReference type="PANTHER" id="PTHR42916">
    <property type="entry name" value="2-SUCCINYL-5-ENOLPYRUVYL-6-HYDROXY-3-CYCLOHEXENE-1-CARBOXYLATE SYNTHASE"/>
    <property type="match status" value="1"/>
</dbReference>
<evidence type="ECO:0000256" key="1">
    <source>
        <dbReference type="ARBA" id="ARBA00022428"/>
    </source>
</evidence>
<dbReference type="InterPro" id="IPR029058">
    <property type="entry name" value="AB_hydrolase_fold"/>
</dbReference>
<dbReference type="Gene3D" id="3.40.50.1820">
    <property type="entry name" value="alpha/beta hydrolase"/>
    <property type="match status" value="1"/>
</dbReference>
<protein>
    <recommendedName>
        <fullName evidence="3">Putative 2-succinyl-6-hydroxy-2,4-cyclohexadiene-1-carboxylate synthase</fullName>
        <shortName evidence="3">SHCHC synthase</shortName>
        <ecNumber evidence="3">4.2.99.20</ecNumber>
    </recommendedName>
</protein>
<comment type="caution">
    <text evidence="5">The sequence shown here is derived from an EMBL/GenBank/DDBJ whole genome shotgun (WGS) entry which is preliminary data.</text>
</comment>